<dbReference type="EMBL" id="UYRR01033041">
    <property type="protein sequence ID" value="VDK57620.1"/>
    <property type="molecule type" value="Genomic_DNA"/>
</dbReference>
<reference evidence="5" key="1">
    <citation type="submission" date="2017-02" db="UniProtKB">
        <authorList>
            <consortium name="WormBaseParasite"/>
        </authorList>
    </citation>
    <scope>IDENTIFICATION</scope>
</reference>
<evidence type="ECO:0000313" key="4">
    <source>
        <dbReference type="Proteomes" id="UP000267096"/>
    </source>
</evidence>
<sequence length="176" mass="19569">MKSVSVTSSLSTLSGTSSSYSSNDTRLREKPLPPLPSKSALIDYDASEDTPDSGMGGDSDSSEQTTKDSTFERRNYNGTFLNGDGLKADDQNKKVQLEDAFERKDIWNWTAENVAAWLDSLNLTEYRRGFLDSGVTGKQLLDFDRSDFTRLGVTRIAHRQLIERSIKALVEAANNF</sequence>
<feature type="region of interest" description="Disordered" evidence="1">
    <location>
        <begin position="1"/>
        <end position="87"/>
    </location>
</feature>
<dbReference type="GO" id="GO:0014069">
    <property type="term" value="C:postsynaptic density"/>
    <property type="evidence" value="ECO:0007669"/>
    <property type="project" value="TreeGrafter"/>
</dbReference>
<dbReference type="GO" id="GO:0043197">
    <property type="term" value="C:dendritic spine"/>
    <property type="evidence" value="ECO:0007669"/>
    <property type="project" value="TreeGrafter"/>
</dbReference>
<dbReference type="PANTHER" id="PTHR24135:SF28">
    <property type="entry name" value="LD13733P"/>
    <property type="match status" value="1"/>
</dbReference>
<evidence type="ECO:0000256" key="1">
    <source>
        <dbReference type="SAM" id="MobiDB-lite"/>
    </source>
</evidence>
<name>A0A0M3K7N3_ANISI</name>
<dbReference type="SMART" id="SM00454">
    <property type="entry name" value="SAM"/>
    <property type="match status" value="1"/>
</dbReference>
<dbReference type="AlphaFoldDB" id="A0A0M3K7N3"/>
<dbReference type="GO" id="GO:0035255">
    <property type="term" value="F:ionotropic glutamate receptor binding"/>
    <property type="evidence" value="ECO:0007669"/>
    <property type="project" value="TreeGrafter"/>
</dbReference>
<dbReference type="GO" id="GO:0030160">
    <property type="term" value="F:synaptic receptor adaptor activity"/>
    <property type="evidence" value="ECO:0007669"/>
    <property type="project" value="TreeGrafter"/>
</dbReference>
<dbReference type="SUPFAM" id="SSF47769">
    <property type="entry name" value="SAM/Pointed domain"/>
    <property type="match status" value="1"/>
</dbReference>
<feature type="domain" description="SAM" evidence="2">
    <location>
        <begin position="109"/>
        <end position="172"/>
    </location>
</feature>
<accession>A0A0M3K7N3</accession>
<dbReference type="OrthoDB" id="445896at2759"/>
<reference evidence="3 4" key="2">
    <citation type="submission" date="2018-11" db="EMBL/GenBank/DDBJ databases">
        <authorList>
            <consortium name="Pathogen Informatics"/>
        </authorList>
    </citation>
    <scope>NUCLEOTIDE SEQUENCE [LARGE SCALE GENOMIC DNA]</scope>
</reference>
<dbReference type="InterPro" id="IPR051569">
    <property type="entry name" value="SHANK"/>
</dbReference>
<dbReference type="Gene3D" id="1.10.150.50">
    <property type="entry name" value="Transcription Factor, Ets-1"/>
    <property type="match status" value="1"/>
</dbReference>
<evidence type="ECO:0000313" key="5">
    <source>
        <dbReference type="WBParaSite" id="ASIM_0001697401-mRNA-1"/>
    </source>
</evidence>
<evidence type="ECO:0000259" key="2">
    <source>
        <dbReference type="PROSITE" id="PS50105"/>
    </source>
</evidence>
<feature type="compositionally biased region" description="Low complexity" evidence="1">
    <location>
        <begin position="1"/>
        <end position="22"/>
    </location>
</feature>
<dbReference type="WBParaSite" id="ASIM_0001697401-mRNA-1">
    <property type="protein sequence ID" value="ASIM_0001697401-mRNA-1"/>
    <property type="gene ID" value="ASIM_0001697401"/>
</dbReference>
<gene>
    <name evidence="3" type="ORF">ASIM_LOCUS16381</name>
</gene>
<evidence type="ECO:0000313" key="3">
    <source>
        <dbReference type="EMBL" id="VDK57620.1"/>
    </source>
</evidence>
<organism evidence="5">
    <name type="scientific">Anisakis simplex</name>
    <name type="common">Herring worm</name>
    <dbReference type="NCBI Taxonomy" id="6269"/>
    <lineage>
        <taxon>Eukaryota</taxon>
        <taxon>Metazoa</taxon>
        <taxon>Ecdysozoa</taxon>
        <taxon>Nematoda</taxon>
        <taxon>Chromadorea</taxon>
        <taxon>Rhabditida</taxon>
        <taxon>Spirurina</taxon>
        <taxon>Ascaridomorpha</taxon>
        <taxon>Ascaridoidea</taxon>
        <taxon>Anisakidae</taxon>
        <taxon>Anisakis</taxon>
        <taxon>Anisakis simplex complex</taxon>
    </lineage>
</organism>
<dbReference type="PROSITE" id="PS50105">
    <property type="entry name" value="SAM_DOMAIN"/>
    <property type="match status" value="1"/>
</dbReference>
<keyword evidence="4" id="KW-1185">Reference proteome</keyword>
<dbReference type="InterPro" id="IPR001660">
    <property type="entry name" value="SAM"/>
</dbReference>
<dbReference type="InterPro" id="IPR013761">
    <property type="entry name" value="SAM/pointed_sf"/>
</dbReference>
<dbReference type="Pfam" id="PF07647">
    <property type="entry name" value="SAM_2"/>
    <property type="match status" value="1"/>
</dbReference>
<proteinExistence type="predicted"/>
<protein>
    <submittedName>
        <fullName evidence="5">SAM domain-containing protein</fullName>
    </submittedName>
</protein>
<dbReference type="Proteomes" id="UP000267096">
    <property type="component" value="Unassembled WGS sequence"/>
</dbReference>
<dbReference type="GO" id="GO:0045211">
    <property type="term" value="C:postsynaptic membrane"/>
    <property type="evidence" value="ECO:0007669"/>
    <property type="project" value="TreeGrafter"/>
</dbReference>
<feature type="compositionally biased region" description="Basic and acidic residues" evidence="1">
    <location>
        <begin position="65"/>
        <end position="75"/>
    </location>
</feature>
<dbReference type="PANTHER" id="PTHR24135">
    <property type="entry name" value="SH3 AND MULTIPLE ANKYRIN REPEAT DOMAINS PROTEIN"/>
    <property type="match status" value="1"/>
</dbReference>